<dbReference type="InterPro" id="IPR041484">
    <property type="entry name" value="TetR_C_25"/>
</dbReference>
<dbReference type="Pfam" id="PF17933">
    <property type="entry name" value="TetR_C_25"/>
    <property type="match status" value="1"/>
</dbReference>
<dbReference type="KEGG" id="tfl:RPIT_12570"/>
<accession>A0A1Q2CHE7</accession>
<protein>
    <submittedName>
        <fullName evidence="2">Uncharacterized protein</fullName>
    </submittedName>
</protein>
<dbReference type="AlphaFoldDB" id="A0A1Q2CHE7"/>
<dbReference type="Pfam" id="PF00440">
    <property type="entry name" value="TetR_N"/>
    <property type="match status" value="1"/>
</dbReference>
<dbReference type="PANTHER" id="PTHR30055">
    <property type="entry name" value="HTH-TYPE TRANSCRIPTIONAL REGULATOR RUTR"/>
    <property type="match status" value="1"/>
</dbReference>
<keyword evidence="1" id="KW-0238">DNA-binding</keyword>
<organism evidence="2 3">
    <name type="scientific">Tessaracoccus flavus</name>
    <dbReference type="NCBI Taxonomy" id="1610493"/>
    <lineage>
        <taxon>Bacteria</taxon>
        <taxon>Bacillati</taxon>
        <taxon>Actinomycetota</taxon>
        <taxon>Actinomycetes</taxon>
        <taxon>Propionibacteriales</taxon>
        <taxon>Propionibacteriaceae</taxon>
        <taxon>Tessaracoccus</taxon>
    </lineage>
</organism>
<dbReference type="PANTHER" id="PTHR30055:SF233">
    <property type="entry name" value="REGULATORY PROTEIN TETR"/>
    <property type="match status" value="1"/>
</dbReference>
<dbReference type="Gene3D" id="1.10.357.10">
    <property type="entry name" value="Tetracycline Repressor, domain 2"/>
    <property type="match status" value="1"/>
</dbReference>
<dbReference type="InterPro" id="IPR009057">
    <property type="entry name" value="Homeodomain-like_sf"/>
</dbReference>
<dbReference type="PROSITE" id="PS50977">
    <property type="entry name" value="HTH_TETR_2"/>
    <property type="match status" value="1"/>
</dbReference>
<dbReference type="EMBL" id="CP019605">
    <property type="protein sequence ID" value="AQP45534.1"/>
    <property type="molecule type" value="Genomic_DNA"/>
</dbReference>
<dbReference type="PRINTS" id="PR00455">
    <property type="entry name" value="HTHTETR"/>
</dbReference>
<sequence>MSSADLQAHARIRDAAIRLFGRQGVKATTIRQIAEEVGVSPALVIHHFGSKDGLRRACDEWMMDRLTASKTAALSGQEAFQWTMRAQAEFQPFYPYIAASISEGGDNAERLFDAMCQLTREMFAVGVPAGTLRNPADLEAMVTVLVAFSLGATTLERQVARRLGGATMFDSDVLRRYSLATTDLFTHGLFADSRMLDQLRAAFGVDVPGDGITDPDPPAA</sequence>
<keyword evidence="3" id="KW-1185">Reference proteome</keyword>
<dbReference type="GO" id="GO:0000976">
    <property type="term" value="F:transcription cis-regulatory region binding"/>
    <property type="evidence" value="ECO:0007669"/>
    <property type="project" value="TreeGrafter"/>
</dbReference>
<proteinExistence type="predicted"/>
<dbReference type="GO" id="GO:0003700">
    <property type="term" value="F:DNA-binding transcription factor activity"/>
    <property type="evidence" value="ECO:0007669"/>
    <property type="project" value="TreeGrafter"/>
</dbReference>
<gene>
    <name evidence="2" type="ORF">RPIT_12570</name>
</gene>
<dbReference type="OrthoDB" id="3403733at2"/>
<dbReference type="InterPro" id="IPR050109">
    <property type="entry name" value="HTH-type_TetR-like_transc_reg"/>
</dbReference>
<dbReference type="STRING" id="1610493.RPIT_12570"/>
<dbReference type="InterPro" id="IPR001647">
    <property type="entry name" value="HTH_TetR"/>
</dbReference>
<evidence type="ECO:0000313" key="2">
    <source>
        <dbReference type="EMBL" id="AQP45534.1"/>
    </source>
</evidence>
<evidence type="ECO:0000256" key="1">
    <source>
        <dbReference type="ARBA" id="ARBA00023125"/>
    </source>
</evidence>
<dbReference type="SUPFAM" id="SSF46689">
    <property type="entry name" value="Homeodomain-like"/>
    <property type="match status" value="1"/>
</dbReference>
<name>A0A1Q2CHE7_9ACTN</name>
<evidence type="ECO:0000313" key="3">
    <source>
        <dbReference type="Proteomes" id="UP000188324"/>
    </source>
</evidence>
<reference evidence="2 3" key="1">
    <citation type="journal article" date="2016" name="Int. J. Syst. Evol. Microbiol.">
        <title>Tessaracoccus flavus sp. nov., isolated from the drainage system of a lindane-producing factory.</title>
        <authorList>
            <person name="Kumari R."/>
            <person name="Singh P."/>
            <person name="Schumann P."/>
            <person name="Lal R."/>
        </authorList>
    </citation>
    <scope>NUCLEOTIDE SEQUENCE [LARGE SCALE GENOMIC DNA]</scope>
    <source>
        <strain evidence="2 3">RP1T</strain>
    </source>
</reference>
<dbReference type="Proteomes" id="UP000188324">
    <property type="component" value="Chromosome"/>
</dbReference>
<dbReference type="RefSeq" id="WP_077343740.1">
    <property type="nucleotide sequence ID" value="NZ_CP019605.1"/>
</dbReference>